<reference evidence="6" key="1">
    <citation type="journal article" date="2019" name="Int. J. Syst. Evol. Microbiol.">
        <title>The Global Catalogue of Microorganisms (GCM) 10K type strain sequencing project: providing services to taxonomists for standard genome sequencing and annotation.</title>
        <authorList>
            <consortium name="The Broad Institute Genomics Platform"/>
            <consortium name="The Broad Institute Genome Sequencing Center for Infectious Disease"/>
            <person name="Wu L."/>
            <person name="Ma J."/>
        </authorList>
    </citation>
    <scope>NUCLEOTIDE SEQUENCE [LARGE SCALE GENOMIC DNA]</scope>
    <source>
        <strain evidence="6">CGMCC 4.6997</strain>
    </source>
</reference>
<dbReference type="InterPro" id="IPR003439">
    <property type="entry name" value="ABC_transporter-like_ATP-bd"/>
</dbReference>
<evidence type="ECO:0000313" key="5">
    <source>
        <dbReference type="EMBL" id="MFC5502569.1"/>
    </source>
</evidence>
<dbReference type="Proteomes" id="UP001596039">
    <property type="component" value="Unassembled WGS sequence"/>
</dbReference>
<dbReference type="EMBL" id="JBHSMG010000002">
    <property type="protein sequence ID" value="MFC5502569.1"/>
    <property type="molecule type" value="Genomic_DNA"/>
</dbReference>
<dbReference type="Pfam" id="PF00005">
    <property type="entry name" value="ABC_tran"/>
    <property type="match status" value="1"/>
</dbReference>
<evidence type="ECO:0000313" key="6">
    <source>
        <dbReference type="Proteomes" id="UP001596039"/>
    </source>
</evidence>
<name>A0ABW0NUM3_9MICO</name>
<keyword evidence="3 5" id="KW-0067">ATP-binding</keyword>
<dbReference type="SUPFAM" id="SSF50331">
    <property type="entry name" value="MOP-like"/>
    <property type="match status" value="1"/>
</dbReference>
<comment type="caution">
    <text evidence="5">The sequence shown here is derived from an EMBL/GenBank/DDBJ whole genome shotgun (WGS) entry which is preliminary data.</text>
</comment>
<dbReference type="PROSITE" id="PS50893">
    <property type="entry name" value="ABC_TRANSPORTER_2"/>
    <property type="match status" value="1"/>
</dbReference>
<dbReference type="RefSeq" id="WP_386740260.1">
    <property type="nucleotide sequence ID" value="NZ_JBHSMG010000002.1"/>
</dbReference>
<evidence type="ECO:0000256" key="1">
    <source>
        <dbReference type="ARBA" id="ARBA00022448"/>
    </source>
</evidence>
<dbReference type="Pfam" id="PF08402">
    <property type="entry name" value="TOBE_2"/>
    <property type="match status" value="1"/>
</dbReference>
<feature type="domain" description="ABC transporter" evidence="4">
    <location>
        <begin position="27"/>
        <end position="257"/>
    </location>
</feature>
<dbReference type="PANTHER" id="PTHR42781">
    <property type="entry name" value="SPERMIDINE/PUTRESCINE IMPORT ATP-BINDING PROTEIN POTA"/>
    <property type="match status" value="1"/>
</dbReference>
<dbReference type="PROSITE" id="PS00211">
    <property type="entry name" value="ABC_TRANSPORTER_1"/>
    <property type="match status" value="1"/>
</dbReference>
<dbReference type="InterPro" id="IPR050093">
    <property type="entry name" value="ABC_SmlMolc_Importer"/>
</dbReference>
<dbReference type="InterPro" id="IPR027417">
    <property type="entry name" value="P-loop_NTPase"/>
</dbReference>
<dbReference type="InterPro" id="IPR017871">
    <property type="entry name" value="ABC_transporter-like_CS"/>
</dbReference>
<keyword evidence="2" id="KW-0547">Nucleotide-binding</keyword>
<dbReference type="InterPro" id="IPR003593">
    <property type="entry name" value="AAA+_ATPase"/>
</dbReference>
<protein>
    <submittedName>
        <fullName evidence="5">ABC transporter ATP-binding protein</fullName>
    </submittedName>
</protein>
<evidence type="ECO:0000256" key="2">
    <source>
        <dbReference type="ARBA" id="ARBA00022741"/>
    </source>
</evidence>
<keyword evidence="6" id="KW-1185">Reference proteome</keyword>
<evidence type="ECO:0000259" key="4">
    <source>
        <dbReference type="PROSITE" id="PS50893"/>
    </source>
</evidence>
<organism evidence="5 6">
    <name type="scientific">Lysinimonas soli</name>
    <dbReference type="NCBI Taxonomy" id="1074233"/>
    <lineage>
        <taxon>Bacteria</taxon>
        <taxon>Bacillati</taxon>
        <taxon>Actinomycetota</taxon>
        <taxon>Actinomycetes</taxon>
        <taxon>Micrococcales</taxon>
        <taxon>Microbacteriaceae</taxon>
        <taxon>Lysinimonas</taxon>
    </lineage>
</organism>
<sequence length="362" mass="38204">MSPVSSTSEPAMEHASTATTAASAPQIVLRGLRKTFGRVVAVDSVDLEIGDGEFFAMLGPSGSGKTTVLRMIAGFERPTSGTVILGGVDETNLPAFRRDVSTVFQDYALFPHMTVGQNVGYGLKVRGVGGAERTRRVGEALEMVRLGDLGARKPGELSGGQRQRVALARALVTRPKVLLLDEPLGALDLKLREQMQLELKSIQREVGITFLFVTHDQDEALTLCDRLAVFNAGRIEQVGPPGEVYEYPATPFVAGFVGSSNVIPAALAPSVLGRPGTYAIRPEKIRVLPAGATASAGELSVQGTVGEVVYSGPTTRIVVAGPDGLQLSATVLNADAPDSSALRRGDPIALAWHESALRPLEL</sequence>
<dbReference type="InterPro" id="IPR013611">
    <property type="entry name" value="Transp-assoc_OB_typ2"/>
</dbReference>
<dbReference type="SMART" id="SM00382">
    <property type="entry name" value="AAA"/>
    <property type="match status" value="1"/>
</dbReference>
<dbReference type="SUPFAM" id="SSF52540">
    <property type="entry name" value="P-loop containing nucleoside triphosphate hydrolases"/>
    <property type="match status" value="1"/>
</dbReference>
<dbReference type="PANTHER" id="PTHR42781:SF4">
    <property type="entry name" value="SPERMIDINE_PUTRESCINE IMPORT ATP-BINDING PROTEIN POTA"/>
    <property type="match status" value="1"/>
</dbReference>
<dbReference type="GO" id="GO:0005524">
    <property type="term" value="F:ATP binding"/>
    <property type="evidence" value="ECO:0007669"/>
    <property type="project" value="UniProtKB-KW"/>
</dbReference>
<dbReference type="InterPro" id="IPR008995">
    <property type="entry name" value="Mo/tungstate-bd_C_term_dom"/>
</dbReference>
<dbReference type="Gene3D" id="3.40.50.300">
    <property type="entry name" value="P-loop containing nucleotide triphosphate hydrolases"/>
    <property type="match status" value="1"/>
</dbReference>
<proteinExistence type="predicted"/>
<evidence type="ECO:0000256" key="3">
    <source>
        <dbReference type="ARBA" id="ARBA00022840"/>
    </source>
</evidence>
<gene>
    <name evidence="5" type="ORF">ACFPJ4_09990</name>
</gene>
<dbReference type="Gene3D" id="2.40.50.100">
    <property type="match status" value="1"/>
</dbReference>
<keyword evidence="1" id="KW-0813">Transport</keyword>
<accession>A0ABW0NUM3</accession>